<dbReference type="OrthoDB" id="591452at2759"/>
<sequence length="380" mass="41107">MAKMVFQQSLSSLLLAFLVLATPTMAQSSSATPNRTVVEEVTGWLRIYSDGTVERLTPPGAEPFTAIVPPYTSPRNGVTVHDITTDHGVDVRLYLPEAAPAAATSPHRSRPVLVHLHGGGFCLSRPNWALYHNFYAPLAAELDVAGIVSVYLPLAPEHRLPAAIDAGHAALLWLRDVSCGWNIYGAGDDDSSTVVGRFRDGADFSRVFLIGDSSGGNLVHLVAARAGEDEPGVLHPVKLAGGVLLHPGFAREKKSRSEIENPPSLFLTPEMIDKLLALGLPVGVNKDSVYTSPELAAKAVVHIRMPPLLLMAAEKDLLHDPQVDYGKAMEHVGKKVKTVVSRGNVAHIFYLNIFAVKTDQLTAVRTKELVHTVRSFIDRH</sequence>
<keyword evidence="4" id="KW-1185">Reference proteome</keyword>
<dbReference type="InterPro" id="IPR029058">
    <property type="entry name" value="AB_hydrolase_fold"/>
</dbReference>
<evidence type="ECO:0000259" key="2">
    <source>
        <dbReference type="Pfam" id="PF07859"/>
    </source>
</evidence>
<dbReference type="Gene3D" id="3.40.50.1820">
    <property type="entry name" value="alpha/beta hydrolase"/>
    <property type="match status" value="1"/>
</dbReference>
<dbReference type="PANTHER" id="PTHR23024:SF397">
    <property type="entry name" value="PUTATIVE, EXPRESSED-RELATED"/>
    <property type="match status" value="1"/>
</dbReference>
<keyword evidence="1" id="KW-0732">Signal</keyword>
<feature type="chain" id="PRO_5033016628" description="Alpha/beta hydrolase fold-3 domain-containing protein" evidence="1">
    <location>
        <begin position="27"/>
        <end position="380"/>
    </location>
</feature>
<dbReference type="InterPro" id="IPR050466">
    <property type="entry name" value="Carboxylest/Gibb_receptor"/>
</dbReference>
<feature type="signal peptide" evidence="1">
    <location>
        <begin position="1"/>
        <end position="26"/>
    </location>
</feature>
<comment type="caution">
    <text evidence="3">The sequence shown here is derived from an EMBL/GenBank/DDBJ whole genome shotgun (WGS) entry which is preliminary data.</text>
</comment>
<dbReference type="AlphaFoldDB" id="A0A835EHB4"/>
<name>A0A835EHB4_9POAL</name>
<dbReference type="SUPFAM" id="SSF53474">
    <property type="entry name" value="alpha/beta-Hydrolases"/>
    <property type="match status" value="1"/>
</dbReference>
<proteinExistence type="predicted"/>
<dbReference type="GO" id="GO:0016787">
    <property type="term" value="F:hydrolase activity"/>
    <property type="evidence" value="ECO:0007669"/>
    <property type="project" value="InterPro"/>
</dbReference>
<feature type="domain" description="Alpha/beta hydrolase fold-3" evidence="2">
    <location>
        <begin position="113"/>
        <end position="349"/>
    </location>
</feature>
<reference evidence="3" key="1">
    <citation type="submission" date="2020-07" db="EMBL/GenBank/DDBJ databases">
        <title>Genome sequence and genetic diversity analysis of an under-domesticated orphan crop, white fonio (Digitaria exilis).</title>
        <authorList>
            <person name="Bennetzen J.L."/>
            <person name="Chen S."/>
            <person name="Ma X."/>
            <person name="Wang X."/>
            <person name="Yssel A.E.J."/>
            <person name="Chaluvadi S.R."/>
            <person name="Johnson M."/>
            <person name="Gangashetty P."/>
            <person name="Hamidou F."/>
            <person name="Sanogo M.D."/>
            <person name="Zwaenepoel A."/>
            <person name="Wallace J."/>
            <person name="Van De Peer Y."/>
            <person name="Van Deynze A."/>
        </authorList>
    </citation>
    <scope>NUCLEOTIDE SEQUENCE</scope>
    <source>
        <tissue evidence="3">Leaves</tissue>
    </source>
</reference>
<dbReference type="InterPro" id="IPR013094">
    <property type="entry name" value="AB_hydrolase_3"/>
</dbReference>
<dbReference type="Proteomes" id="UP000636709">
    <property type="component" value="Unassembled WGS sequence"/>
</dbReference>
<dbReference type="EMBL" id="JACEFO010001969">
    <property type="protein sequence ID" value="KAF8690971.1"/>
    <property type="molecule type" value="Genomic_DNA"/>
</dbReference>
<gene>
    <name evidence="3" type="ORF">HU200_040732</name>
</gene>
<evidence type="ECO:0000256" key="1">
    <source>
        <dbReference type="SAM" id="SignalP"/>
    </source>
</evidence>
<evidence type="ECO:0000313" key="4">
    <source>
        <dbReference type="Proteomes" id="UP000636709"/>
    </source>
</evidence>
<accession>A0A835EHB4</accession>
<evidence type="ECO:0000313" key="3">
    <source>
        <dbReference type="EMBL" id="KAF8690971.1"/>
    </source>
</evidence>
<dbReference type="Pfam" id="PF07859">
    <property type="entry name" value="Abhydrolase_3"/>
    <property type="match status" value="1"/>
</dbReference>
<organism evidence="3 4">
    <name type="scientific">Digitaria exilis</name>
    <dbReference type="NCBI Taxonomy" id="1010633"/>
    <lineage>
        <taxon>Eukaryota</taxon>
        <taxon>Viridiplantae</taxon>
        <taxon>Streptophyta</taxon>
        <taxon>Embryophyta</taxon>
        <taxon>Tracheophyta</taxon>
        <taxon>Spermatophyta</taxon>
        <taxon>Magnoliopsida</taxon>
        <taxon>Liliopsida</taxon>
        <taxon>Poales</taxon>
        <taxon>Poaceae</taxon>
        <taxon>PACMAD clade</taxon>
        <taxon>Panicoideae</taxon>
        <taxon>Panicodae</taxon>
        <taxon>Paniceae</taxon>
        <taxon>Anthephorinae</taxon>
        <taxon>Digitaria</taxon>
    </lineage>
</organism>
<protein>
    <recommendedName>
        <fullName evidence="2">Alpha/beta hydrolase fold-3 domain-containing protein</fullName>
    </recommendedName>
</protein>
<dbReference type="PANTHER" id="PTHR23024">
    <property type="entry name" value="ARYLACETAMIDE DEACETYLASE"/>
    <property type="match status" value="1"/>
</dbReference>